<dbReference type="Proteomes" id="UP000176834">
    <property type="component" value="Unassembled WGS sequence"/>
</dbReference>
<gene>
    <name evidence="10" type="ORF">A3B86_03050</name>
</gene>
<evidence type="ECO:0000313" key="10">
    <source>
        <dbReference type="EMBL" id="OGN06850.1"/>
    </source>
</evidence>
<dbReference type="InterPro" id="IPR016067">
    <property type="entry name" value="S-AdoMet_deCO2ase_core"/>
</dbReference>
<name>A0A1F8F2K2_9BACT</name>
<keyword evidence="6" id="KW-0865">Zymogen</keyword>
<dbReference type="Pfam" id="PF02675">
    <property type="entry name" value="AdoMet_dc"/>
    <property type="match status" value="1"/>
</dbReference>
<keyword evidence="8" id="KW-0704">Schiff base</keyword>
<dbReference type="NCBIfam" id="TIGR03330">
    <property type="entry name" value="SAM_DCase_Bsu"/>
    <property type="match status" value="1"/>
</dbReference>
<comment type="caution">
    <text evidence="10">The sequence shown here is derived from an EMBL/GenBank/DDBJ whole genome shotgun (WGS) entry which is preliminary data.</text>
</comment>
<sequence length="125" mass="14531">MKIDVKTYGLHLTIDGYGANKKRLDDITFLFETLNKLPEMIGMNKIGFPHIIQFTEGDIRGISGFIFIIESHISIHTYSKKRFFSMDVYSCKKFDHKKVVNIIKKLYKIKEIEVNVIERGKSFPA</sequence>
<proteinExistence type="predicted"/>
<evidence type="ECO:0000256" key="3">
    <source>
        <dbReference type="ARBA" id="ARBA00022813"/>
    </source>
</evidence>
<comment type="cofactor">
    <cofactor evidence="1">
        <name>pyruvate</name>
        <dbReference type="ChEBI" id="CHEBI:15361"/>
    </cofactor>
</comment>
<dbReference type="InterPro" id="IPR003826">
    <property type="entry name" value="AdoMetDC_fam_prok"/>
</dbReference>
<dbReference type="PANTHER" id="PTHR33866">
    <property type="entry name" value="S-ADENOSYLMETHIONINE DECARBOXYLASE PROENZYME"/>
    <property type="match status" value="1"/>
</dbReference>
<dbReference type="EMBL" id="MGJN01000014">
    <property type="protein sequence ID" value="OGN06850.1"/>
    <property type="molecule type" value="Genomic_DNA"/>
</dbReference>
<keyword evidence="2" id="KW-0210">Decarboxylase</keyword>
<evidence type="ECO:0000256" key="4">
    <source>
        <dbReference type="ARBA" id="ARBA00023066"/>
    </source>
</evidence>
<protein>
    <submittedName>
        <fullName evidence="10">S-adenosylmethionine decarboxylase proenzyme</fullName>
    </submittedName>
</protein>
<dbReference type="GO" id="GO:0008295">
    <property type="term" value="P:spermidine biosynthetic process"/>
    <property type="evidence" value="ECO:0007669"/>
    <property type="project" value="UniProtKB-KW"/>
</dbReference>
<dbReference type="PANTHER" id="PTHR33866:SF2">
    <property type="entry name" value="S-ADENOSYLMETHIONINE DECARBOXYLASE PROENZYME"/>
    <property type="match status" value="1"/>
</dbReference>
<evidence type="ECO:0000256" key="1">
    <source>
        <dbReference type="ARBA" id="ARBA00001928"/>
    </source>
</evidence>
<reference evidence="10 11" key="1">
    <citation type="journal article" date="2016" name="Nat. Commun.">
        <title>Thousands of microbial genomes shed light on interconnected biogeochemical processes in an aquifer system.</title>
        <authorList>
            <person name="Anantharaman K."/>
            <person name="Brown C.T."/>
            <person name="Hug L.A."/>
            <person name="Sharon I."/>
            <person name="Castelle C.J."/>
            <person name="Probst A.J."/>
            <person name="Thomas B.C."/>
            <person name="Singh A."/>
            <person name="Wilkins M.J."/>
            <person name="Karaoz U."/>
            <person name="Brodie E.L."/>
            <person name="Williams K.H."/>
            <person name="Hubbard S.S."/>
            <person name="Banfield J.F."/>
        </authorList>
    </citation>
    <scope>NUCLEOTIDE SEQUENCE [LARGE SCALE GENOMIC DNA]</scope>
</reference>
<dbReference type="SUPFAM" id="SSF56276">
    <property type="entry name" value="S-adenosylmethionine decarboxylase"/>
    <property type="match status" value="1"/>
</dbReference>
<keyword evidence="4" id="KW-0745">Spermidine biosynthesis</keyword>
<organism evidence="10 11">
    <name type="scientific">Candidatus Yanofskybacteria bacterium RIFCSPHIGHO2_02_FULL_38_22b</name>
    <dbReference type="NCBI Taxonomy" id="1802673"/>
    <lineage>
        <taxon>Bacteria</taxon>
        <taxon>Candidatus Yanofskyibacteriota</taxon>
    </lineage>
</organism>
<evidence type="ECO:0000313" key="11">
    <source>
        <dbReference type="Proteomes" id="UP000176834"/>
    </source>
</evidence>
<evidence type="ECO:0000256" key="7">
    <source>
        <dbReference type="ARBA" id="ARBA00023239"/>
    </source>
</evidence>
<dbReference type="AlphaFoldDB" id="A0A1F8F2K2"/>
<keyword evidence="9" id="KW-0670">Pyruvate</keyword>
<evidence type="ECO:0000256" key="2">
    <source>
        <dbReference type="ARBA" id="ARBA00022793"/>
    </source>
</evidence>
<evidence type="ECO:0000256" key="9">
    <source>
        <dbReference type="ARBA" id="ARBA00023317"/>
    </source>
</evidence>
<keyword evidence="5" id="KW-0620">Polyamine biosynthesis</keyword>
<keyword evidence="7" id="KW-0456">Lyase</keyword>
<evidence type="ECO:0000256" key="8">
    <source>
        <dbReference type="ARBA" id="ARBA00023270"/>
    </source>
</evidence>
<dbReference type="Gene3D" id="3.60.90.10">
    <property type="entry name" value="S-adenosylmethionine decarboxylase"/>
    <property type="match status" value="1"/>
</dbReference>
<dbReference type="GO" id="GO:0005829">
    <property type="term" value="C:cytosol"/>
    <property type="evidence" value="ECO:0007669"/>
    <property type="project" value="TreeGrafter"/>
</dbReference>
<keyword evidence="3" id="KW-0068">Autocatalytic cleavage</keyword>
<evidence type="ECO:0000256" key="5">
    <source>
        <dbReference type="ARBA" id="ARBA00023115"/>
    </source>
</evidence>
<evidence type="ECO:0000256" key="6">
    <source>
        <dbReference type="ARBA" id="ARBA00023145"/>
    </source>
</evidence>
<accession>A0A1F8F2K2</accession>
<dbReference type="GO" id="GO:0004014">
    <property type="term" value="F:adenosylmethionine decarboxylase activity"/>
    <property type="evidence" value="ECO:0007669"/>
    <property type="project" value="InterPro"/>
</dbReference>
<dbReference type="InterPro" id="IPR017716">
    <property type="entry name" value="S-AdoMet_deCOase_pro-enz"/>
</dbReference>